<evidence type="ECO:0000256" key="2">
    <source>
        <dbReference type="ARBA" id="ARBA00022729"/>
    </source>
</evidence>
<dbReference type="OrthoDB" id="4498590at2"/>
<evidence type="ECO:0000313" key="7">
    <source>
        <dbReference type="EMBL" id="RKN09016.1"/>
    </source>
</evidence>
<name>A0A3A9WMP7_9ACTN</name>
<dbReference type="Pfam" id="PF08386">
    <property type="entry name" value="Abhydrolase_4"/>
    <property type="match status" value="1"/>
</dbReference>
<reference evidence="9 10" key="1">
    <citation type="submission" date="2018-09" db="EMBL/GenBank/DDBJ databases">
        <title>Streptomyces sp. nov. DS1-2, an endophytic actinomycete isolated from roots of Dendrobium scabrilingue.</title>
        <authorList>
            <person name="Kuncharoen N."/>
            <person name="Kudo T."/>
            <person name="Ohkuma M."/>
            <person name="Yuki M."/>
            <person name="Tanasupawat S."/>
        </authorList>
    </citation>
    <scope>NUCLEOTIDE SEQUENCE [LARGE SCALE GENOMIC DNA]</scope>
    <source>
        <strain evidence="7 10">AZ1-7</strain>
        <strain evidence="8 9">DS1-2</strain>
    </source>
</reference>
<comment type="similarity">
    <text evidence="1">Belongs to the peptidase S33 family.</text>
</comment>
<comment type="caution">
    <text evidence="7">The sequence shown here is derived from an EMBL/GenBank/DDBJ whole genome shotgun (WGS) entry which is preliminary data.</text>
</comment>
<evidence type="ECO:0000313" key="9">
    <source>
        <dbReference type="Proteomes" id="UP000268652"/>
    </source>
</evidence>
<evidence type="ECO:0000259" key="5">
    <source>
        <dbReference type="Pfam" id="PF00561"/>
    </source>
</evidence>
<evidence type="ECO:0000313" key="10">
    <source>
        <dbReference type="Proteomes" id="UP000275024"/>
    </source>
</evidence>
<organism evidence="7 10">
    <name type="scientific">Streptomyces radicis</name>
    <dbReference type="NCBI Taxonomy" id="1750517"/>
    <lineage>
        <taxon>Bacteria</taxon>
        <taxon>Bacillati</taxon>
        <taxon>Actinomycetota</taxon>
        <taxon>Actinomycetes</taxon>
        <taxon>Kitasatosporales</taxon>
        <taxon>Streptomycetaceae</taxon>
        <taxon>Streptomyces</taxon>
    </lineage>
</organism>
<gene>
    <name evidence="8" type="ORF">D7318_14690</name>
    <name evidence="7" type="ORF">D7319_13865</name>
</gene>
<dbReference type="InterPro" id="IPR000073">
    <property type="entry name" value="AB_hydrolase_1"/>
</dbReference>
<accession>A0A3A9WMP7</accession>
<dbReference type="PANTHER" id="PTHR43248">
    <property type="entry name" value="2-SUCCINYL-6-HYDROXY-2,4-CYCLOHEXADIENE-1-CARBOXYLATE SYNTHASE"/>
    <property type="match status" value="1"/>
</dbReference>
<dbReference type="PANTHER" id="PTHR43248:SF29">
    <property type="entry name" value="TRIPEPTIDYL AMINOPEPTIDASE"/>
    <property type="match status" value="1"/>
</dbReference>
<feature type="signal peptide" evidence="4">
    <location>
        <begin position="1"/>
        <end position="23"/>
    </location>
</feature>
<dbReference type="EMBL" id="RBDY01000009">
    <property type="protein sequence ID" value="RKN22793.1"/>
    <property type="molecule type" value="Genomic_DNA"/>
</dbReference>
<feature type="domain" description="Peptidase S33 tripeptidyl aminopeptidase-like C-terminal" evidence="6">
    <location>
        <begin position="427"/>
        <end position="531"/>
    </location>
</feature>
<evidence type="ECO:0000256" key="1">
    <source>
        <dbReference type="ARBA" id="ARBA00010088"/>
    </source>
</evidence>
<dbReference type="EMBL" id="RBDX01000009">
    <property type="protein sequence ID" value="RKN09016.1"/>
    <property type="molecule type" value="Genomic_DNA"/>
</dbReference>
<dbReference type="InterPro" id="IPR051601">
    <property type="entry name" value="Serine_prot/Carboxylest_S33"/>
</dbReference>
<feature type="chain" id="PRO_5038786359" evidence="4">
    <location>
        <begin position="24"/>
        <end position="533"/>
    </location>
</feature>
<dbReference type="Gene3D" id="3.40.50.1820">
    <property type="entry name" value="alpha/beta hydrolase"/>
    <property type="match status" value="1"/>
</dbReference>
<keyword evidence="9" id="KW-1185">Reference proteome</keyword>
<dbReference type="SUPFAM" id="SSF53474">
    <property type="entry name" value="alpha/beta-Hydrolases"/>
    <property type="match status" value="1"/>
</dbReference>
<dbReference type="Proteomes" id="UP000275024">
    <property type="component" value="Unassembled WGS sequence"/>
</dbReference>
<proteinExistence type="inferred from homology"/>
<evidence type="ECO:0000313" key="8">
    <source>
        <dbReference type="EMBL" id="RKN22793.1"/>
    </source>
</evidence>
<dbReference type="AlphaFoldDB" id="A0A3A9WMP7"/>
<protein>
    <submittedName>
        <fullName evidence="7">Alpha/beta hydrolase</fullName>
    </submittedName>
</protein>
<dbReference type="InterPro" id="IPR013595">
    <property type="entry name" value="Pept_S33_TAP-like_C"/>
</dbReference>
<keyword evidence="2 4" id="KW-0732">Signal</keyword>
<evidence type="ECO:0000256" key="3">
    <source>
        <dbReference type="ARBA" id="ARBA00022801"/>
    </source>
</evidence>
<dbReference type="GO" id="GO:0016787">
    <property type="term" value="F:hydrolase activity"/>
    <property type="evidence" value="ECO:0007669"/>
    <property type="project" value="UniProtKB-KW"/>
</dbReference>
<dbReference type="InterPro" id="IPR029058">
    <property type="entry name" value="AB_hydrolase_fold"/>
</dbReference>
<dbReference type="RefSeq" id="WP_120697505.1">
    <property type="nucleotide sequence ID" value="NZ_RBDX01000009.1"/>
</dbReference>
<dbReference type="Pfam" id="PF00561">
    <property type="entry name" value="Abhydrolase_1"/>
    <property type="match status" value="1"/>
</dbReference>
<evidence type="ECO:0000259" key="6">
    <source>
        <dbReference type="Pfam" id="PF08386"/>
    </source>
</evidence>
<evidence type="ECO:0000256" key="4">
    <source>
        <dbReference type="SAM" id="SignalP"/>
    </source>
</evidence>
<feature type="domain" description="AB hydrolase-1" evidence="5">
    <location>
        <begin position="121"/>
        <end position="300"/>
    </location>
</feature>
<sequence length="533" mass="55412">MRRGGTRAAALAVAMAVTVGACSGDGAPPAALGIPEADAAPGPEQAHEPALPAEFTEQTLTWAECPAPSALQGAGEAPGDGWECARLSVPLDYADPEGSETIDIAVIRARSTAEGDRVGSLVFNFGGPGGSGVATLPRAATRYEALRAGGFDLVSFDPRGVGESAGVVCRSDAEIDAAGQQDDGPPLTPDEESAYLADSRDYARDCAANAGRLLPHVTTRDAARDLDLLRAALGDEKLHYFGVSYGTKLGAVYAHLFPERVGRAVFDAVVDPTRDVTQRALLQAEGFQLALDNYLADCAATGPDCPTGDGGRPAYDTINGLFDALRARPLPTATERELTAGLALTALLSALYSEASWPYLTEALRQALDEDRGDLLLAAAEEYNGRDAQGRYRNLHAANNAINCADFASRLTVDDVAEHRAEFEAASPVFGPQLVWSVLACAHWPVSGESDRPEVSAEGAAPILLLATTGDPATPYAGAERMREALGDGVGVLLTYDGEGHGAYGSGDPCVTAVTDRYLLDGTVPEPGLTCGG</sequence>
<dbReference type="Proteomes" id="UP000268652">
    <property type="component" value="Unassembled WGS sequence"/>
</dbReference>
<keyword evidence="3 7" id="KW-0378">Hydrolase</keyword>
<dbReference type="PROSITE" id="PS51257">
    <property type="entry name" value="PROKAR_LIPOPROTEIN"/>
    <property type="match status" value="1"/>
</dbReference>